<comment type="caution">
    <text evidence="1">The sequence shown here is derived from an EMBL/GenBank/DDBJ whole genome shotgun (WGS) entry which is preliminary data.</text>
</comment>
<gene>
    <name evidence="1" type="ORF">LCB40_05030</name>
</gene>
<organism evidence="1 2">
    <name type="scientific">Lactobacillus corticis</name>
    <dbReference type="NCBI Taxonomy" id="2201249"/>
    <lineage>
        <taxon>Bacteria</taxon>
        <taxon>Bacillati</taxon>
        <taxon>Bacillota</taxon>
        <taxon>Bacilli</taxon>
        <taxon>Lactobacillales</taxon>
        <taxon>Lactobacillaceae</taxon>
        <taxon>Lactobacillus</taxon>
    </lineage>
</organism>
<evidence type="ECO:0000313" key="2">
    <source>
        <dbReference type="Proteomes" id="UP000677218"/>
    </source>
</evidence>
<sequence>MSLKGHSGRNLRNYTLDGENDVLFNRHTKFIVTDMYEKDGRQFIEVVEDERKEG</sequence>
<proteinExistence type="predicted"/>
<dbReference type="EMBL" id="BMAY01000003">
    <property type="protein sequence ID" value="GFZ26623.1"/>
    <property type="molecule type" value="Genomic_DNA"/>
</dbReference>
<name>A0A916VHS4_9LACO</name>
<reference evidence="1" key="1">
    <citation type="submission" date="2020-08" db="EMBL/GenBank/DDBJ databases">
        <title>Taxonomic study for Lactobacillus species isolated from hardwood bark.</title>
        <authorList>
            <person name="Tohno M."/>
            <person name="Tanizawa Y."/>
        </authorList>
    </citation>
    <scope>NUCLEOTIDE SEQUENCE</scope>
    <source>
        <strain evidence="1">B40</strain>
    </source>
</reference>
<dbReference type="Proteomes" id="UP000677218">
    <property type="component" value="Unassembled WGS sequence"/>
</dbReference>
<accession>A0A916VHS4</accession>
<keyword evidence="2" id="KW-1185">Reference proteome</keyword>
<dbReference type="AlphaFoldDB" id="A0A916VHS4"/>
<dbReference type="SUPFAM" id="SSF56399">
    <property type="entry name" value="ADP-ribosylation"/>
    <property type="match status" value="1"/>
</dbReference>
<evidence type="ECO:0000313" key="1">
    <source>
        <dbReference type="EMBL" id="GFZ26623.1"/>
    </source>
</evidence>
<dbReference type="Gene3D" id="3.90.176.10">
    <property type="entry name" value="Toxin ADP-ribosyltransferase, Chain A, domain 1"/>
    <property type="match status" value="1"/>
</dbReference>
<protein>
    <submittedName>
        <fullName evidence="1">Uncharacterized protein</fullName>
    </submittedName>
</protein>